<dbReference type="EMBL" id="HBUE01273539">
    <property type="protein sequence ID" value="CAG6565114.1"/>
    <property type="molecule type" value="Transcribed_RNA"/>
</dbReference>
<dbReference type="AlphaFoldDB" id="A0A8D8GNH9"/>
<dbReference type="InterPro" id="IPR005312">
    <property type="entry name" value="DUF1759"/>
</dbReference>
<dbReference type="EMBL" id="HBUE01168212">
    <property type="protein sequence ID" value="CAG6513642.1"/>
    <property type="molecule type" value="Transcribed_RNA"/>
</dbReference>
<accession>A0A8D8GNH9</accession>
<reference evidence="1" key="1">
    <citation type="submission" date="2021-05" db="EMBL/GenBank/DDBJ databases">
        <authorList>
            <person name="Alioto T."/>
            <person name="Alioto T."/>
            <person name="Gomez Garrido J."/>
        </authorList>
    </citation>
    <scope>NUCLEOTIDE SEQUENCE</scope>
</reference>
<dbReference type="EMBL" id="HBUE01092269">
    <property type="protein sequence ID" value="CAG6482079.1"/>
    <property type="molecule type" value="Transcribed_RNA"/>
</dbReference>
<dbReference type="EMBL" id="HBUE01273538">
    <property type="protein sequence ID" value="CAG6565113.1"/>
    <property type="molecule type" value="Transcribed_RNA"/>
</dbReference>
<name>A0A8D8GNH9_CULPI</name>
<organism evidence="1">
    <name type="scientific">Culex pipiens</name>
    <name type="common">House mosquito</name>
    <dbReference type="NCBI Taxonomy" id="7175"/>
    <lineage>
        <taxon>Eukaryota</taxon>
        <taxon>Metazoa</taxon>
        <taxon>Ecdysozoa</taxon>
        <taxon>Arthropoda</taxon>
        <taxon>Hexapoda</taxon>
        <taxon>Insecta</taxon>
        <taxon>Pterygota</taxon>
        <taxon>Neoptera</taxon>
        <taxon>Endopterygota</taxon>
        <taxon>Diptera</taxon>
        <taxon>Nematocera</taxon>
        <taxon>Culicoidea</taxon>
        <taxon>Culicidae</taxon>
        <taxon>Culicinae</taxon>
        <taxon>Culicini</taxon>
        <taxon>Culex</taxon>
        <taxon>Culex</taxon>
    </lineage>
</organism>
<dbReference type="PANTHER" id="PTHR22954">
    <property type="entry name" value="RETROVIRAL PROTEASE-RELATED"/>
    <property type="match status" value="1"/>
</dbReference>
<evidence type="ECO:0000313" key="1">
    <source>
        <dbReference type="EMBL" id="CAG6513643.1"/>
    </source>
</evidence>
<protein>
    <submittedName>
        <fullName evidence="1">(northern house mosquito) hypothetical protein</fullName>
    </submittedName>
</protein>
<sequence length="425" mass="48638">MQLRSGKLIQIRKKLQFATPVPSPLGSPLYYTPRAELETSFCATPLTPVPSVREQKEQQKARQRRAKMAESLAALEQCFFAAQSKVERVRDSIQKANLEHGKFSYNGLKLYTETVIAAYNDVNSFTNRIYLLDPKQRAEHEKRFVLFEEMYEFVRIALADMIQAYDDEKKFAEAVQIKNALPPVPQAEHLSVARAPAIVPSLLLQQNPLPTFDGRYENWHKFRDRFKDIVDKCVGDSPATKLDYLDKALVGMAKGSIDQQTLNDNNYDGAWRILASKYENVRMVVHGHVSQLLSLKPMTKDTHAELKALLDVVEKRLESLEFHKFKMNDNLSETIIVNLLISRLDPETRRAWETTMTHGEMPKYKPTIEFLRERCYVLERCEMSMNPNKPKNPGANQRIAPPMTTARAYVAQEEKLNHPAPGGVC</sequence>
<dbReference type="Pfam" id="PF03564">
    <property type="entry name" value="DUF1759"/>
    <property type="match status" value="1"/>
</dbReference>
<dbReference type="PANTHER" id="PTHR22954:SF3">
    <property type="entry name" value="PROTEIN CBG08539"/>
    <property type="match status" value="1"/>
</dbReference>
<proteinExistence type="predicted"/>
<dbReference type="EMBL" id="HBUE01168213">
    <property type="protein sequence ID" value="CAG6513643.1"/>
    <property type="molecule type" value="Transcribed_RNA"/>
</dbReference>